<dbReference type="STRING" id="558173.CDOO_01825"/>
<accession>A0A097IJ46</accession>
<organism evidence="1 2">
    <name type="scientific">Corynebacterium doosanense CAU 212 = DSM 45436</name>
    <dbReference type="NCBI Taxonomy" id="558173"/>
    <lineage>
        <taxon>Bacteria</taxon>
        <taxon>Bacillati</taxon>
        <taxon>Actinomycetota</taxon>
        <taxon>Actinomycetes</taxon>
        <taxon>Mycobacteriales</taxon>
        <taxon>Corynebacteriaceae</taxon>
        <taxon>Corynebacterium</taxon>
    </lineage>
</organism>
<keyword evidence="2" id="KW-1185">Reference proteome</keyword>
<dbReference type="RefSeq" id="WP_018021482.1">
    <property type="nucleotide sequence ID" value="NZ_AQUX01000002.1"/>
</dbReference>
<evidence type="ECO:0000313" key="1">
    <source>
        <dbReference type="EMBL" id="AIT62167.1"/>
    </source>
</evidence>
<dbReference type="HOGENOM" id="CLU_2715522_0_0_11"/>
<sequence>METEPVWEPNIPGEALESLQLSHLWMETVKQRGGADGKIQPMTAAEDVPLIGQMINVIANLEKRIIELEEAE</sequence>
<proteinExistence type="predicted"/>
<dbReference type="EMBL" id="CP006764">
    <property type="protein sequence ID" value="AIT62167.1"/>
    <property type="molecule type" value="Genomic_DNA"/>
</dbReference>
<dbReference type="Proteomes" id="UP000029914">
    <property type="component" value="Chromosome"/>
</dbReference>
<gene>
    <name evidence="1" type="ORF">CDOO_01825</name>
</gene>
<protein>
    <submittedName>
        <fullName evidence="1">Uncharacterized protein</fullName>
    </submittedName>
</protein>
<name>A0A097IJ46_9CORY</name>
<evidence type="ECO:0000313" key="2">
    <source>
        <dbReference type="Proteomes" id="UP000029914"/>
    </source>
</evidence>
<dbReference type="AlphaFoldDB" id="A0A097IJ46"/>
<dbReference type="KEGG" id="cdo:CDOO_01825"/>
<reference evidence="1 2" key="1">
    <citation type="submission" date="2013-09" db="EMBL/GenBank/DDBJ databases">
        <title>Complete genome sequence of Corynebacterium doosanense CAU 212(T) (=DSM 45436(T)), isolated from activated sludge.</title>
        <authorList>
            <person name="Schaffert L."/>
            <person name="Albersmeier A."/>
            <person name="Kalinowski J."/>
            <person name="Ruckert C."/>
        </authorList>
    </citation>
    <scope>NUCLEOTIDE SEQUENCE [LARGE SCALE GENOMIC DNA]</scope>
    <source>
        <strain evidence="1 2">CAU 212</strain>
    </source>
</reference>